<dbReference type="EMBL" id="CAXLJM020000023">
    <property type="protein sequence ID" value="CAL8089373.1"/>
    <property type="molecule type" value="Genomic_DNA"/>
</dbReference>
<proteinExistence type="predicted"/>
<dbReference type="PROSITE" id="PS50076">
    <property type="entry name" value="DNAJ_2"/>
    <property type="match status" value="1"/>
</dbReference>
<gene>
    <name evidence="4" type="ORF">ODALV1_LOCUS7351</name>
</gene>
<evidence type="ECO:0000259" key="3">
    <source>
        <dbReference type="PROSITE" id="PS50076"/>
    </source>
</evidence>
<comment type="caution">
    <text evidence="4">The sequence shown here is derived from an EMBL/GenBank/DDBJ whole genome shotgun (WGS) entry which is preliminary data.</text>
</comment>
<dbReference type="Proteomes" id="UP001642540">
    <property type="component" value="Unassembled WGS sequence"/>
</dbReference>
<evidence type="ECO:0000256" key="1">
    <source>
        <dbReference type="SAM" id="Coils"/>
    </source>
</evidence>
<feature type="domain" description="J" evidence="3">
    <location>
        <begin position="14"/>
        <end position="83"/>
    </location>
</feature>
<dbReference type="PANTHER" id="PTHR44144:SF1">
    <property type="entry name" value="DNAJ HOMOLOG SUBFAMILY C MEMBER 9"/>
    <property type="match status" value="1"/>
</dbReference>
<feature type="coiled-coil region" evidence="1">
    <location>
        <begin position="176"/>
        <end position="203"/>
    </location>
</feature>
<dbReference type="Pfam" id="PF00226">
    <property type="entry name" value="DnaJ"/>
    <property type="match status" value="1"/>
</dbReference>
<name>A0ABP1Q8M5_9HEXA</name>
<keyword evidence="1" id="KW-0175">Coiled coil</keyword>
<dbReference type="PANTHER" id="PTHR44144">
    <property type="entry name" value="DNAJ HOMOLOG SUBFAMILY C MEMBER 9"/>
    <property type="match status" value="1"/>
</dbReference>
<evidence type="ECO:0000313" key="4">
    <source>
        <dbReference type="EMBL" id="CAL8089373.1"/>
    </source>
</evidence>
<dbReference type="InterPro" id="IPR052594">
    <property type="entry name" value="J_domain-containing_protein"/>
</dbReference>
<dbReference type="CDD" id="cd06257">
    <property type="entry name" value="DnaJ"/>
    <property type="match status" value="1"/>
</dbReference>
<dbReference type="InterPro" id="IPR036869">
    <property type="entry name" value="J_dom_sf"/>
</dbReference>
<protein>
    <recommendedName>
        <fullName evidence="3">J domain-containing protein</fullName>
    </recommendedName>
</protein>
<dbReference type="SUPFAM" id="SSF46565">
    <property type="entry name" value="Chaperone J-domain"/>
    <property type="match status" value="1"/>
</dbReference>
<dbReference type="SMART" id="SM00271">
    <property type="entry name" value="DnaJ"/>
    <property type="match status" value="1"/>
</dbReference>
<evidence type="ECO:0000256" key="2">
    <source>
        <dbReference type="SAM" id="MobiDB-lite"/>
    </source>
</evidence>
<evidence type="ECO:0000313" key="5">
    <source>
        <dbReference type="Proteomes" id="UP001642540"/>
    </source>
</evidence>
<reference evidence="4 5" key="1">
    <citation type="submission" date="2024-08" db="EMBL/GenBank/DDBJ databases">
        <authorList>
            <person name="Cucini C."/>
            <person name="Frati F."/>
        </authorList>
    </citation>
    <scope>NUCLEOTIDE SEQUENCE [LARGE SCALE GENOMIC DNA]</scope>
</reference>
<dbReference type="InterPro" id="IPR056453">
    <property type="entry name" value="HTH_DNAJC9"/>
</dbReference>
<dbReference type="Pfam" id="PF23302">
    <property type="entry name" value="HTH_DNAJC9"/>
    <property type="match status" value="1"/>
</dbReference>
<dbReference type="PRINTS" id="PR00625">
    <property type="entry name" value="JDOMAIN"/>
</dbReference>
<feature type="region of interest" description="Disordered" evidence="2">
    <location>
        <begin position="225"/>
        <end position="280"/>
    </location>
</feature>
<feature type="compositionally biased region" description="Basic residues" evidence="2">
    <location>
        <begin position="239"/>
        <end position="250"/>
    </location>
</feature>
<dbReference type="InterPro" id="IPR001623">
    <property type="entry name" value="DnaJ_domain"/>
</dbReference>
<dbReference type="Gene3D" id="1.10.287.110">
    <property type="entry name" value="DnaJ domain"/>
    <property type="match status" value="1"/>
</dbReference>
<keyword evidence="5" id="KW-1185">Reference proteome</keyword>
<organism evidence="4 5">
    <name type="scientific">Orchesella dallaii</name>
    <dbReference type="NCBI Taxonomy" id="48710"/>
    <lineage>
        <taxon>Eukaryota</taxon>
        <taxon>Metazoa</taxon>
        <taxon>Ecdysozoa</taxon>
        <taxon>Arthropoda</taxon>
        <taxon>Hexapoda</taxon>
        <taxon>Collembola</taxon>
        <taxon>Entomobryomorpha</taxon>
        <taxon>Entomobryoidea</taxon>
        <taxon>Orchesellidae</taxon>
        <taxon>Orchesellinae</taxon>
        <taxon>Orchesella</taxon>
    </lineage>
</organism>
<accession>A0ABP1Q8M5</accession>
<sequence>MKMDVVKELFDTEDLYDVLGVTKEKVSDEKALRSAYMKAALKYHPDKAPAEERETFTKKFQIIQKVYELFKDEELRKVYDQTGTWPDDEKIELDVKSFGRLDEDAILGFKKLYQGSDEERQDIKKYYEKGNGDIFHICDNVFFLNVLDDEERVNEIIESLIESGEMKKITKGEKSSKVREQKLKKAKKEAAEAEELLKEKNLGGGLDDLRKMILAKNKSRGSFLDDLEKKYGGAEASSKKKSGKGNKPGKTKQDSSDDGPSTKKLKTEGQGRNTRSRSNK</sequence>